<dbReference type="SUPFAM" id="SSF117281">
    <property type="entry name" value="Kelch motif"/>
    <property type="match status" value="1"/>
</dbReference>
<dbReference type="Proteomes" id="UP000031668">
    <property type="component" value="Unassembled WGS sequence"/>
</dbReference>
<dbReference type="PANTHER" id="PTHR47435">
    <property type="entry name" value="KELCH REPEAT PROTEIN (AFU_ORTHOLOGUE AFUA_5G12780)"/>
    <property type="match status" value="1"/>
</dbReference>
<keyword evidence="2" id="KW-0408">Iron</keyword>
<reference evidence="3 4" key="1">
    <citation type="journal article" date="2014" name="Genome Biol. Evol.">
        <title>The genome of the myxosporean Thelohanellus kitauei shows adaptations to nutrient acquisition within its fish host.</title>
        <authorList>
            <person name="Yang Y."/>
            <person name="Xiong J."/>
            <person name="Zhou Z."/>
            <person name="Huo F."/>
            <person name="Miao W."/>
            <person name="Ran C."/>
            <person name="Liu Y."/>
            <person name="Zhang J."/>
            <person name="Feng J."/>
            <person name="Wang M."/>
            <person name="Wang M."/>
            <person name="Wang L."/>
            <person name="Yao B."/>
        </authorList>
    </citation>
    <scope>NUCLEOTIDE SEQUENCE [LARGE SCALE GENOMIC DNA]</scope>
    <source>
        <strain evidence="3">Wuqing</strain>
    </source>
</reference>
<proteinExistence type="predicted"/>
<sequence>MNQGNEKTGPTKRIHHRMTSVREFLIIYGGYDTKNHTECNELWRYDTIRGVWKRYQPPIEIKDRCVFSTICTLGNLVYIFGGESFNNIHRQTNCLVSFDISNAAWKILSPHIDEYDENTPPPMSRNLLCSNKGSLYVLQGYSKYGKLYTLYKFCLRTLTWSLVEQHGPAPLYIAGIFGTVYKNKSYFLKYRLYCFGGSSVEIKKFYHIAIFDISTNIWTITAMVSKNQQYPDQRTFESFAFSGKFGYMSGGKIFGTETYFYDIWRIDLAALEWLKLDYVYKFYI</sequence>
<dbReference type="Gene3D" id="2.120.10.80">
    <property type="entry name" value="Kelch-type beta propeller"/>
    <property type="match status" value="2"/>
</dbReference>
<evidence type="ECO:0000256" key="1">
    <source>
        <dbReference type="ARBA" id="ARBA00022737"/>
    </source>
</evidence>
<evidence type="ECO:0000313" key="3">
    <source>
        <dbReference type="EMBL" id="KII71142.1"/>
    </source>
</evidence>
<dbReference type="OrthoDB" id="9998912at2759"/>
<gene>
    <name evidence="3" type="ORF">RF11_09161</name>
</gene>
<dbReference type="Pfam" id="PF24681">
    <property type="entry name" value="Kelch_KLHDC2_KLHL20_DRC7"/>
    <property type="match status" value="1"/>
</dbReference>
<dbReference type="EMBL" id="JWZT01001836">
    <property type="protein sequence ID" value="KII71142.1"/>
    <property type="molecule type" value="Genomic_DNA"/>
</dbReference>
<accession>A0A0C2NB63</accession>
<evidence type="ECO:0000313" key="4">
    <source>
        <dbReference type="Proteomes" id="UP000031668"/>
    </source>
</evidence>
<dbReference type="InterPro" id="IPR015915">
    <property type="entry name" value="Kelch-typ_b-propeller"/>
</dbReference>
<organism evidence="3 4">
    <name type="scientific">Thelohanellus kitauei</name>
    <name type="common">Myxosporean</name>
    <dbReference type="NCBI Taxonomy" id="669202"/>
    <lineage>
        <taxon>Eukaryota</taxon>
        <taxon>Metazoa</taxon>
        <taxon>Cnidaria</taxon>
        <taxon>Myxozoa</taxon>
        <taxon>Myxosporea</taxon>
        <taxon>Bivalvulida</taxon>
        <taxon>Platysporina</taxon>
        <taxon>Myxobolidae</taxon>
        <taxon>Thelohanellus</taxon>
    </lineage>
</organism>
<comment type="caution">
    <text evidence="3">The sequence shown here is derived from an EMBL/GenBank/DDBJ whole genome shotgun (WGS) entry which is preliminary data.</text>
</comment>
<dbReference type="AlphaFoldDB" id="A0A0C2NB63"/>
<keyword evidence="1" id="KW-0677">Repeat</keyword>
<dbReference type="GO" id="GO:0019760">
    <property type="term" value="P:glucosinolate metabolic process"/>
    <property type="evidence" value="ECO:0007669"/>
    <property type="project" value="UniProtKB-ARBA"/>
</dbReference>
<protein>
    <submittedName>
        <fullName evidence="3">Nitrile-specifier protein 3</fullName>
    </submittedName>
</protein>
<evidence type="ECO:0000256" key="2">
    <source>
        <dbReference type="ARBA" id="ARBA00023004"/>
    </source>
</evidence>
<name>A0A0C2NB63_THEKT</name>
<dbReference type="PANTHER" id="PTHR47435:SF4">
    <property type="entry name" value="KELCH REPEAT PROTEIN (AFU_ORTHOLOGUE AFUA_5G12780)"/>
    <property type="match status" value="1"/>
</dbReference>
<keyword evidence="4" id="KW-1185">Reference proteome</keyword>